<dbReference type="SMART" id="SM00355">
    <property type="entry name" value="ZnF_C2H2"/>
    <property type="match status" value="5"/>
</dbReference>
<dbReference type="STRING" id="74873.A0A084WLI6"/>
<dbReference type="PANTHER" id="PTHR45718:SF8">
    <property type="entry name" value="GLIS FAMILY ZINC FINGER 2"/>
    <property type="match status" value="1"/>
</dbReference>
<evidence type="ECO:0000256" key="6">
    <source>
        <dbReference type="ARBA" id="ARBA00022737"/>
    </source>
</evidence>
<dbReference type="FunFam" id="3.30.160.60:FF:000019">
    <property type="entry name" value="GLI family zinc finger 3"/>
    <property type="match status" value="1"/>
</dbReference>
<dbReference type="InterPro" id="IPR036236">
    <property type="entry name" value="Znf_C2H2_sf"/>
</dbReference>
<evidence type="ECO:0000256" key="8">
    <source>
        <dbReference type="ARBA" id="ARBA00022833"/>
    </source>
</evidence>
<evidence type="ECO:0000313" key="16">
    <source>
        <dbReference type="EMBL" id="KFB51080.1"/>
    </source>
</evidence>
<sequence length="581" mass="63749">MLINKETIPYRMGLQPFYYYQSSPPVKNERLGGYHPITPPYHHPYDFVLPMQSPTNSVAAAAVAAVAAAAGLPVPTGGSPRSPSSSSSGSPLYFYMNDRGTARSDATGTEDISSVPLSPPHTPPLRESAPLMVPGKYGALSNTSGTDPALTSGAAAGTRNSVIMKVQNQQVVPMQRDTDTSSPSEPETVEEFICRWENCYCVFFKLEDLASHVTQKHAVIGLDGLYYCRWERCLRQDRGFNARYKMLVHVRTHTKEKPHQCGKCGKCFSRAENLKIHLRSHSGEKPYVCPVEVSLSLEDCSVSLRPIANLCPFVSFQGCNKAYSNSSDRFKHTRTHANDKPYVCKVAGCNKRYTDPSSLRKHVKTFKHPNQSQNLLADAYCMEYESYSQDSTRSEATGSNPSVASPLPSVDFDPEDIGELIDVVNLDGRCEEAMLYGEYERFHRFGEVCGHPACCGNERLQLPNGELVDPEPDEMHEGEDDDDDDEEQHDTTAVYTTTAEAWAVPAVLNKIPPDSDAPEEGEPRGVNVGAGGDGDGAPTSAKSVEDDELSSAIREPNGKPKKAQVLKMDVDGPLDLSIHHR</sequence>
<dbReference type="SUPFAM" id="SSF57667">
    <property type="entry name" value="beta-beta-alpha zinc fingers"/>
    <property type="match status" value="2"/>
</dbReference>
<dbReference type="EMBL" id="KE525350">
    <property type="protein sequence ID" value="KFB51080.1"/>
    <property type="molecule type" value="Genomic_DNA"/>
</dbReference>
<dbReference type="VEuPathDB" id="VectorBase:ASIC019136"/>
<dbReference type="FunFam" id="3.30.160.60:FF:000359">
    <property type="entry name" value="GLIS family zinc finger 2"/>
    <property type="match status" value="1"/>
</dbReference>
<evidence type="ECO:0000256" key="11">
    <source>
        <dbReference type="ARBA" id="ARBA00023163"/>
    </source>
</evidence>
<feature type="region of interest" description="Disordered" evidence="14">
    <location>
        <begin position="73"/>
        <end position="125"/>
    </location>
</feature>
<keyword evidence="18" id="KW-1185">Reference proteome</keyword>
<dbReference type="Pfam" id="PF00096">
    <property type="entry name" value="zf-C2H2"/>
    <property type="match status" value="2"/>
</dbReference>
<dbReference type="InterPro" id="IPR013087">
    <property type="entry name" value="Znf_C2H2_type"/>
</dbReference>
<evidence type="ECO:0000256" key="12">
    <source>
        <dbReference type="ARBA" id="ARBA00023242"/>
    </source>
</evidence>
<keyword evidence="10" id="KW-0238">DNA-binding</keyword>
<evidence type="ECO:0000256" key="10">
    <source>
        <dbReference type="ARBA" id="ARBA00023125"/>
    </source>
</evidence>
<dbReference type="PROSITE" id="PS00028">
    <property type="entry name" value="ZINC_FINGER_C2H2_1"/>
    <property type="match status" value="3"/>
</dbReference>
<evidence type="ECO:0000256" key="9">
    <source>
        <dbReference type="ARBA" id="ARBA00023015"/>
    </source>
</evidence>
<dbReference type="GO" id="GO:0008270">
    <property type="term" value="F:zinc ion binding"/>
    <property type="evidence" value="ECO:0007669"/>
    <property type="project" value="UniProtKB-KW"/>
</dbReference>
<feature type="domain" description="C2H2-type" evidence="15">
    <location>
        <begin position="226"/>
        <end position="258"/>
    </location>
</feature>
<evidence type="ECO:0000256" key="4">
    <source>
        <dbReference type="ARBA" id="ARBA00022491"/>
    </source>
</evidence>
<keyword evidence="5" id="KW-0479">Metal-binding</keyword>
<dbReference type="VEuPathDB" id="VectorBase:ASIS020148"/>
<dbReference type="GO" id="GO:0000981">
    <property type="term" value="F:DNA-binding transcription factor activity, RNA polymerase II-specific"/>
    <property type="evidence" value="ECO:0007669"/>
    <property type="project" value="TreeGrafter"/>
</dbReference>
<evidence type="ECO:0000313" key="18">
    <source>
        <dbReference type="Proteomes" id="UP000030765"/>
    </source>
</evidence>
<keyword evidence="4" id="KW-0678">Repressor</keyword>
<dbReference type="InterPro" id="IPR043359">
    <property type="entry name" value="GLI-like"/>
</dbReference>
<dbReference type="AlphaFoldDB" id="A0A084WLI6"/>
<reference evidence="17" key="2">
    <citation type="submission" date="2020-05" db="UniProtKB">
        <authorList>
            <consortium name="EnsemblMetazoa"/>
        </authorList>
    </citation>
    <scope>IDENTIFICATION</scope>
</reference>
<evidence type="ECO:0000256" key="2">
    <source>
        <dbReference type="ARBA" id="ARBA00010831"/>
    </source>
</evidence>
<evidence type="ECO:0000259" key="15">
    <source>
        <dbReference type="PROSITE" id="PS50157"/>
    </source>
</evidence>
<dbReference type="GO" id="GO:0000978">
    <property type="term" value="F:RNA polymerase II cis-regulatory region sequence-specific DNA binding"/>
    <property type="evidence" value="ECO:0007669"/>
    <property type="project" value="TreeGrafter"/>
</dbReference>
<protein>
    <submittedName>
        <fullName evidence="16">AGAP006736-PA-like protein</fullName>
    </submittedName>
</protein>
<dbReference type="OMA" id="KETIPYR"/>
<feature type="compositionally biased region" description="Polar residues" evidence="14">
    <location>
        <begin position="391"/>
        <end position="403"/>
    </location>
</feature>
<evidence type="ECO:0000256" key="5">
    <source>
        <dbReference type="ARBA" id="ARBA00022723"/>
    </source>
</evidence>
<keyword evidence="11" id="KW-0804">Transcription</keyword>
<keyword evidence="6" id="KW-0677">Repeat</keyword>
<accession>A0A084WLI6</accession>
<feature type="region of interest" description="Disordered" evidence="14">
    <location>
        <begin position="462"/>
        <end position="490"/>
    </location>
</feature>
<organism evidence="16">
    <name type="scientific">Anopheles sinensis</name>
    <name type="common">Mosquito</name>
    <dbReference type="NCBI Taxonomy" id="74873"/>
    <lineage>
        <taxon>Eukaryota</taxon>
        <taxon>Metazoa</taxon>
        <taxon>Ecdysozoa</taxon>
        <taxon>Arthropoda</taxon>
        <taxon>Hexapoda</taxon>
        <taxon>Insecta</taxon>
        <taxon>Pterygota</taxon>
        <taxon>Neoptera</taxon>
        <taxon>Endopterygota</taxon>
        <taxon>Diptera</taxon>
        <taxon>Nematocera</taxon>
        <taxon>Culicoidea</taxon>
        <taxon>Culicidae</taxon>
        <taxon>Anophelinae</taxon>
        <taxon>Anopheles</taxon>
    </lineage>
</organism>
<feature type="compositionally biased region" description="Low complexity" evidence="14">
    <location>
        <begin position="77"/>
        <end position="91"/>
    </location>
</feature>
<evidence type="ECO:0000256" key="3">
    <source>
        <dbReference type="ARBA" id="ARBA00022473"/>
    </source>
</evidence>
<keyword evidence="9" id="KW-0805">Transcription regulation</keyword>
<evidence type="ECO:0000256" key="7">
    <source>
        <dbReference type="ARBA" id="ARBA00022771"/>
    </source>
</evidence>
<keyword evidence="3" id="KW-0217">Developmental protein</keyword>
<evidence type="ECO:0000256" key="1">
    <source>
        <dbReference type="ARBA" id="ARBA00004123"/>
    </source>
</evidence>
<reference evidence="16 18" key="1">
    <citation type="journal article" date="2014" name="BMC Genomics">
        <title>Genome sequence of Anopheles sinensis provides insight into genetics basis of mosquito competence for malaria parasites.</title>
        <authorList>
            <person name="Zhou D."/>
            <person name="Zhang D."/>
            <person name="Ding G."/>
            <person name="Shi L."/>
            <person name="Hou Q."/>
            <person name="Ye Y."/>
            <person name="Xu Y."/>
            <person name="Zhou H."/>
            <person name="Xiong C."/>
            <person name="Li S."/>
            <person name="Yu J."/>
            <person name="Hong S."/>
            <person name="Yu X."/>
            <person name="Zou P."/>
            <person name="Chen C."/>
            <person name="Chang X."/>
            <person name="Wang W."/>
            <person name="Lv Y."/>
            <person name="Sun Y."/>
            <person name="Ma L."/>
            <person name="Shen B."/>
            <person name="Zhu C."/>
        </authorList>
    </citation>
    <scope>NUCLEOTIDE SEQUENCE [LARGE SCALE GENOMIC DNA]</scope>
</reference>
<dbReference type="Gene3D" id="3.30.160.60">
    <property type="entry name" value="Classic Zinc Finger"/>
    <property type="match status" value="4"/>
</dbReference>
<proteinExistence type="inferred from homology"/>
<feature type="compositionally biased region" description="Polar residues" evidence="14">
    <location>
        <begin position="104"/>
        <end position="116"/>
    </location>
</feature>
<dbReference type="PANTHER" id="PTHR45718">
    <property type="entry name" value="TRANSCRIPTIONAL ACTIVATOR CUBITUS INTERRUPTUS"/>
    <property type="match status" value="1"/>
</dbReference>
<dbReference type="EMBL" id="ATLV01024245">
    <property type="status" value="NOT_ANNOTATED_CDS"/>
    <property type="molecule type" value="Genomic_DNA"/>
</dbReference>
<dbReference type="FunFam" id="3.30.160.60:FF:000357">
    <property type="entry name" value="GLIS family zinc finger 2"/>
    <property type="match status" value="1"/>
</dbReference>
<gene>
    <name evidence="16" type="ORF">ZHAS_00019136</name>
</gene>
<comment type="similarity">
    <text evidence="2">Belongs to the GLI C2H2-type zinc-finger protein family.</text>
</comment>
<feature type="compositionally biased region" description="Acidic residues" evidence="14">
    <location>
        <begin position="468"/>
        <end position="488"/>
    </location>
</feature>
<dbReference type="InterPro" id="IPR056436">
    <property type="entry name" value="Znf-C2H2_ZIC1-5/GLI1-3-like"/>
</dbReference>
<evidence type="ECO:0000256" key="13">
    <source>
        <dbReference type="PROSITE-ProRule" id="PRU00042"/>
    </source>
</evidence>
<dbReference type="GO" id="GO:0000122">
    <property type="term" value="P:negative regulation of transcription by RNA polymerase II"/>
    <property type="evidence" value="ECO:0007669"/>
    <property type="project" value="UniProtKB-ARBA"/>
</dbReference>
<feature type="region of interest" description="Disordered" evidence="14">
    <location>
        <begin position="509"/>
        <end position="581"/>
    </location>
</feature>
<dbReference type="PROSITE" id="PS50157">
    <property type="entry name" value="ZINC_FINGER_C2H2_2"/>
    <property type="match status" value="4"/>
</dbReference>
<dbReference type="FunFam" id="3.30.160.60:FF:000310">
    <property type="entry name" value="GLIS family zinc finger 2"/>
    <property type="match status" value="1"/>
</dbReference>
<keyword evidence="7 13" id="KW-0863">Zinc-finger</keyword>
<evidence type="ECO:0000313" key="17">
    <source>
        <dbReference type="EnsemblMetazoa" id="ASIC019136-PA"/>
    </source>
</evidence>
<dbReference type="Pfam" id="PF23561">
    <property type="entry name" value="zf-C2H2_15"/>
    <property type="match status" value="1"/>
</dbReference>
<dbReference type="Proteomes" id="UP000030765">
    <property type="component" value="Unassembled WGS sequence"/>
</dbReference>
<dbReference type="GO" id="GO:0005634">
    <property type="term" value="C:nucleus"/>
    <property type="evidence" value="ECO:0007669"/>
    <property type="project" value="UniProtKB-SubCell"/>
</dbReference>
<dbReference type="OrthoDB" id="3214149at2759"/>
<feature type="region of interest" description="Disordered" evidence="14">
    <location>
        <begin position="391"/>
        <end position="411"/>
    </location>
</feature>
<comment type="subcellular location">
    <subcellularLocation>
        <location evidence="1">Nucleus</location>
    </subcellularLocation>
</comment>
<feature type="domain" description="C2H2-type" evidence="15">
    <location>
        <begin position="342"/>
        <end position="373"/>
    </location>
</feature>
<evidence type="ECO:0000256" key="14">
    <source>
        <dbReference type="SAM" id="MobiDB-lite"/>
    </source>
</evidence>
<feature type="domain" description="C2H2-type" evidence="15">
    <location>
        <begin position="259"/>
        <end position="286"/>
    </location>
</feature>
<keyword evidence="12" id="KW-0539">Nucleus</keyword>
<keyword evidence="8" id="KW-0862">Zinc</keyword>
<feature type="domain" description="C2H2-type" evidence="15">
    <location>
        <begin position="309"/>
        <end position="341"/>
    </location>
</feature>
<dbReference type="EnsemblMetazoa" id="ASIC019136-RA">
    <property type="protein sequence ID" value="ASIC019136-PA"/>
    <property type="gene ID" value="ASIC019136"/>
</dbReference>
<name>A0A084WLI6_ANOSI</name>